<dbReference type="AlphaFoldDB" id="B9L6Z2"/>
<gene>
    <name evidence="2" type="ordered locus">NAMH_1762</name>
</gene>
<dbReference type="SUPFAM" id="SSF56317">
    <property type="entry name" value="Carbon-nitrogen hydrolase"/>
    <property type="match status" value="1"/>
</dbReference>
<organism evidence="2 3">
    <name type="scientific">Nautilia profundicola (strain ATCC BAA-1463 / DSM 18972 / AmH)</name>
    <dbReference type="NCBI Taxonomy" id="598659"/>
    <lineage>
        <taxon>Bacteria</taxon>
        <taxon>Pseudomonadati</taxon>
        <taxon>Campylobacterota</taxon>
        <taxon>Epsilonproteobacteria</taxon>
        <taxon>Nautiliales</taxon>
        <taxon>Nautiliaceae</taxon>
        <taxon>Nautilia</taxon>
    </lineage>
</organism>
<dbReference type="PROSITE" id="PS50263">
    <property type="entry name" value="CN_HYDROLASE"/>
    <property type="match status" value="1"/>
</dbReference>
<dbReference type="eggNOG" id="COG0388">
    <property type="taxonomic scope" value="Bacteria"/>
</dbReference>
<dbReference type="HOGENOM" id="CLU_030130_3_7_7"/>
<reference evidence="2 3" key="1">
    <citation type="journal article" date="2009" name="PLoS Genet.">
        <title>Adaptations to submarine hydrothermal environments exemplified by the genome of Nautilia profundicola.</title>
        <authorList>
            <person name="Campbell B.J."/>
            <person name="Smith J.L."/>
            <person name="Hanson T.E."/>
            <person name="Klotz M.G."/>
            <person name="Stein L.Y."/>
            <person name="Lee C.K."/>
            <person name="Wu D."/>
            <person name="Robinson J.M."/>
            <person name="Khouri H.M."/>
            <person name="Eisen J.A."/>
            <person name="Cary S.C."/>
        </authorList>
    </citation>
    <scope>NUCLEOTIDE SEQUENCE [LARGE SCALE GENOMIC DNA]</scope>
    <source>
        <strain evidence="3">ATCC BAA-1463 / DSM 18972 / AmH</strain>
    </source>
</reference>
<dbReference type="PANTHER" id="PTHR47799:SF1">
    <property type="entry name" value="OMEGA-AMIDASE YAFV"/>
    <property type="match status" value="1"/>
</dbReference>
<sequence length="230" mass="26925">MRMENGELRVELVNFKTSKDYEYNLKRVVETVENSPADFLLFPEVCLTGFDYEKWNEVNLFGEYALKELSKLTKPFALTLIYNNKNYFCLFDSGLKYERAKYNLFGDENRYFEIGSKPEIFEFRGLKCASLVCFELRFLEYWQSFRGVDIIFVPARWGKERIEHFKTLNKALSLSTQSQVISVNSANEYAWGCSFDAWGDGVDVSSERSIVFIDLDKNRKIRKKLNIGIS</sequence>
<keyword evidence="2" id="KW-0378">Hydrolase</keyword>
<keyword evidence="3" id="KW-1185">Reference proteome</keyword>
<dbReference type="Gene3D" id="3.60.110.10">
    <property type="entry name" value="Carbon-nitrogen hydrolase"/>
    <property type="match status" value="1"/>
</dbReference>
<dbReference type="GO" id="GO:0106008">
    <property type="term" value="F:2-oxoglutaramate amidase activity"/>
    <property type="evidence" value="ECO:0007669"/>
    <property type="project" value="TreeGrafter"/>
</dbReference>
<dbReference type="GO" id="GO:0050152">
    <property type="term" value="F:omega-amidase activity"/>
    <property type="evidence" value="ECO:0007669"/>
    <property type="project" value="TreeGrafter"/>
</dbReference>
<evidence type="ECO:0000259" key="1">
    <source>
        <dbReference type="PROSITE" id="PS50263"/>
    </source>
</evidence>
<dbReference type="InterPro" id="IPR052737">
    <property type="entry name" value="Omega-amidase_YafV"/>
</dbReference>
<dbReference type="EMBL" id="CP001279">
    <property type="protein sequence ID" value="ACM93176.1"/>
    <property type="molecule type" value="Genomic_DNA"/>
</dbReference>
<accession>B9L6Z2</accession>
<dbReference type="InterPro" id="IPR036526">
    <property type="entry name" value="C-N_Hydrolase_sf"/>
</dbReference>
<evidence type="ECO:0000313" key="3">
    <source>
        <dbReference type="Proteomes" id="UP000000448"/>
    </source>
</evidence>
<evidence type="ECO:0000313" key="2">
    <source>
        <dbReference type="EMBL" id="ACM93176.1"/>
    </source>
</evidence>
<dbReference type="PANTHER" id="PTHR47799">
    <property type="entry name" value="OMEGA-AMIDASE YAFV"/>
    <property type="match status" value="1"/>
</dbReference>
<protein>
    <submittedName>
        <fullName evidence="2">Hydrolase, carbon-nitrogen family</fullName>
    </submittedName>
</protein>
<feature type="domain" description="CN hydrolase" evidence="1">
    <location>
        <begin position="8"/>
        <end position="230"/>
    </location>
</feature>
<dbReference type="KEGG" id="nam:NAMH_1762"/>
<name>B9L6Z2_NAUPA</name>
<dbReference type="STRING" id="598659.NAMH_1762"/>
<proteinExistence type="predicted"/>
<dbReference type="InterPro" id="IPR003010">
    <property type="entry name" value="C-N_Hydrolase"/>
</dbReference>
<dbReference type="Proteomes" id="UP000000448">
    <property type="component" value="Chromosome"/>
</dbReference>